<feature type="compositionally biased region" description="Acidic residues" evidence="1">
    <location>
        <begin position="529"/>
        <end position="540"/>
    </location>
</feature>
<dbReference type="GO" id="GO:0035361">
    <property type="term" value="C:Cul8-RING ubiquitin ligase complex"/>
    <property type="evidence" value="ECO:0007669"/>
    <property type="project" value="TreeGrafter"/>
</dbReference>
<dbReference type="GO" id="GO:0005634">
    <property type="term" value="C:nucleus"/>
    <property type="evidence" value="ECO:0007669"/>
    <property type="project" value="InterPro"/>
</dbReference>
<name>A0A0C4DLP4_MAGP6</name>
<feature type="region of interest" description="Disordered" evidence="1">
    <location>
        <begin position="186"/>
        <end position="682"/>
    </location>
</feature>
<feature type="compositionally biased region" description="Acidic residues" evidence="1">
    <location>
        <begin position="210"/>
        <end position="219"/>
    </location>
</feature>
<dbReference type="STRING" id="644358.A0A0C4DLP4"/>
<evidence type="ECO:0008006" key="5">
    <source>
        <dbReference type="Google" id="ProtNLM"/>
    </source>
</evidence>
<feature type="compositionally biased region" description="Low complexity" evidence="1">
    <location>
        <begin position="768"/>
        <end position="779"/>
    </location>
</feature>
<feature type="compositionally biased region" description="Polar residues" evidence="1">
    <location>
        <begin position="752"/>
        <end position="767"/>
    </location>
</feature>
<dbReference type="EMBL" id="ADBL01000161">
    <property type="status" value="NOT_ANNOTATED_CDS"/>
    <property type="molecule type" value="Genomic_DNA"/>
</dbReference>
<evidence type="ECO:0000313" key="2">
    <source>
        <dbReference type="EMBL" id="KLU81604.1"/>
    </source>
</evidence>
<dbReference type="InterPro" id="IPR019021">
    <property type="entry name" value="Mms22"/>
</dbReference>
<feature type="compositionally biased region" description="Polar residues" evidence="1">
    <location>
        <begin position="705"/>
        <end position="716"/>
    </location>
</feature>
<feature type="compositionally biased region" description="Polar residues" evidence="1">
    <location>
        <begin position="257"/>
        <end position="270"/>
    </location>
</feature>
<feature type="region of interest" description="Disordered" evidence="1">
    <location>
        <begin position="695"/>
        <end position="797"/>
    </location>
</feature>
<dbReference type="Pfam" id="PF09462">
    <property type="entry name" value="Mus7"/>
    <property type="match status" value="1"/>
</dbReference>
<feature type="compositionally biased region" description="Low complexity" evidence="1">
    <location>
        <begin position="20"/>
        <end position="34"/>
    </location>
</feature>
<reference evidence="2" key="1">
    <citation type="submission" date="2010-05" db="EMBL/GenBank/DDBJ databases">
        <title>The Genome Sequence of Magnaporthe poae strain ATCC 64411.</title>
        <authorList>
            <consortium name="The Broad Institute Genome Sequencing Platform"/>
            <consortium name="Broad Institute Genome Sequencing Center for Infectious Disease"/>
            <person name="Ma L.-J."/>
            <person name="Dead R."/>
            <person name="Young S."/>
            <person name="Zeng Q."/>
            <person name="Koehrsen M."/>
            <person name="Alvarado L."/>
            <person name="Berlin A."/>
            <person name="Chapman S.B."/>
            <person name="Chen Z."/>
            <person name="Freedman E."/>
            <person name="Gellesch M."/>
            <person name="Goldberg J."/>
            <person name="Griggs A."/>
            <person name="Gujja S."/>
            <person name="Heilman E.R."/>
            <person name="Heiman D."/>
            <person name="Hepburn T."/>
            <person name="Howarth C."/>
            <person name="Jen D."/>
            <person name="Larson L."/>
            <person name="Mehta T."/>
            <person name="Neiman D."/>
            <person name="Pearson M."/>
            <person name="Roberts A."/>
            <person name="Saif S."/>
            <person name="Shea T."/>
            <person name="Shenoy N."/>
            <person name="Sisk P."/>
            <person name="Stolte C."/>
            <person name="Sykes S."/>
            <person name="Walk T."/>
            <person name="White J."/>
            <person name="Yandava C."/>
            <person name="Haas B."/>
            <person name="Nusbaum C."/>
            <person name="Birren B."/>
        </authorList>
    </citation>
    <scope>NUCLEOTIDE SEQUENCE</scope>
    <source>
        <strain evidence="2">ATCC 64411</strain>
    </source>
</reference>
<feature type="compositionally biased region" description="Basic and acidic residues" evidence="1">
    <location>
        <begin position="294"/>
        <end position="303"/>
    </location>
</feature>
<dbReference type="VEuPathDB" id="FungiDB:MAPG_00689"/>
<reference evidence="2" key="3">
    <citation type="submission" date="2011-03" db="EMBL/GenBank/DDBJ databases">
        <title>Annotation of Magnaporthe poae ATCC 64411.</title>
        <authorList>
            <person name="Ma L.-J."/>
            <person name="Dead R."/>
            <person name="Young S.K."/>
            <person name="Zeng Q."/>
            <person name="Gargeya S."/>
            <person name="Fitzgerald M."/>
            <person name="Haas B."/>
            <person name="Abouelleil A."/>
            <person name="Alvarado L."/>
            <person name="Arachchi H.M."/>
            <person name="Berlin A."/>
            <person name="Brown A."/>
            <person name="Chapman S.B."/>
            <person name="Chen Z."/>
            <person name="Dunbar C."/>
            <person name="Freedman E."/>
            <person name="Gearin G."/>
            <person name="Gellesch M."/>
            <person name="Goldberg J."/>
            <person name="Griggs A."/>
            <person name="Gujja S."/>
            <person name="Heiman D."/>
            <person name="Howarth C."/>
            <person name="Larson L."/>
            <person name="Lui A."/>
            <person name="MacDonald P.J.P."/>
            <person name="Mehta T."/>
            <person name="Montmayeur A."/>
            <person name="Murphy C."/>
            <person name="Neiman D."/>
            <person name="Pearson M."/>
            <person name="Priest M."/>
            <person name="Roberts A."/>
            <person name="Saif S."/>
            <person name="Shea T."/>
            <person name="Shenoy N."/>
            <person name="Sisk P."/>
            <person name="Stolte C."/>
            <person name="Sykes S."/>
            <person name="Yandava C."/>
            <person name="Wortman J."/>
            <person name="Nusbaum C."/>
            <person name="Birren B."/>
        </authorList>
    </citation>
    <scope>NUCLEOTIDE SEQUENCE</scope>
    <source>
        <strain evidence="2">ATCC 64411</strain>
    </source>
</reference>
<feature type="compositionally biased region" description="Polar residues" evidence="1">
    <location>
        <begin position="142"/>
        <end position="152"/>
    </location>
</feature>
<gene>
    <name evidence="2" type="ORF">MAPG_00689</name>
</gene>
<feature type="region of interest" description="Disordered" evidence="1">
    <location>
        <begin position="1"/>
        <end position="153"/>
    </location>
</feature>
<reference evidence="4" key="2">
    <citation type="submission" date="2010-05" db="EMBL/GenBank/DDBJ databases">
        <title>The genome sequence of Magnaporthe poae strain ATCC 64411.</title>
        <authorList>
            <person name="Ma L.-J."/>
            <person name="Dead R."/>
            <person name="Young S."/>
            <person name="Zeng Q."/>
            <person name="Koehrsen M."/>
            <person name="Alvarado L."/>
            <person name="Berlin A."/>
            <person name="Chapman S.B."/>
            <person name="Chen Z."/>
            <person name="Freedman E."/>
            <person name="Gellesch M."/>
            <person name="Goldberg J."/>
            <person name="Griggs A."/>
            <person name="Gujja S."/>
            <person name="Heilman E.R."/>
            <person name="Heiman D."/>
            <person name="Hepburn T."/>
            <person name="Howarth C."/>
            <person name="Jen D."/>
            <person name="Larson L."/>
            <person name="Mehta T."/>
            <person name="Neiman D."/>
            <person name="Pearson M."/>
            <person name="Roberts A."/>
            <person name="Saif S."/>
            <person name="Shea T."/>
            <person name="Shenoy N."/>
            <person name="Sisk P."/>
            <person name="Stolte C."/>
            <person name="Sykes S."/>
            <person name="Walk T."/>
            <person name="White J."/>
            <person name="Yandava C."/>
            <person name="Haas B."/>
            <person name="Nusbaum C."/>
            <person name="Birren B."/>
        </authorList>
    </citation>
    <scope>NUCLEOTIDE SEQUENCE [LARGE SCALE GENOMIC DNA]</scope>
    <source>
        <strain evidence="4">ATCC 64411 / 73-15</strain>
    </source>
</reference>
<dbReference type="EMBL" id="GL876966">
    <property type="protein sequence ID" value="KLU81604.1"/>
    <property type="molecule type" value="Genomic_DNA"/>
</dbReference>
<evidence type="ECO:0000313" key="4">
    <source>
        <dbReference type="Proteomes" id="UP000011715"/>
    </source>
</evidence>
<dbReference type="GO" id="GO:0031297">
    <property type="term" value="P:replication fork processing"/>
    <property type="evidence" value="ECO:0007669"/>
    <property type="project" value="InterPro"/>
</dbReference>
<keyword evidence="4" id="KW-1185">Reference proteome</keyword>
<dbReference type="PANTHER" id="PTHR28122:SF1">
    <property type="entry name" value="E3 UBIQUITIN-PROTEIN LIGASE SUBSTRATE RECEPTOR MMS22"/>
    <property type="match status" value="1"/>
</dbReference>
<feature type="compositionally biased region" description="Low complexity" evidence="1">
    <location>
        <begin position="595"/>
        <end position="607"/>
    </location>
</feature>
<protein>
    <recommendedName>
        <fullName evidence="5">Mus7/MMS22 family protein</fullName>
    </recommendedName>
</protein>
<proteinExistence type="predicted"/>
<dbReference type="eggNOG" id="ENOG502QSDS">
    <property type="taxonomic scope" value="Eukaryota"/>
</dbReference>
<accession>A0A0C4DLP4</accession>
<evidence type="ECO:0000313" key="3">
    <source>
        <dbReference type="EnsemblFungi" id="MAPG_00689T0"/>
    </source>
</evidence>
<feature type="compositionally biased region" description="Acidic residues" evidence="1">
    <location>
        <begin position="9"/>
        <end position="19"/>
    </location>
</feature>
<reference evidence="3" key="5">
    <citation type="submission" date="2015-06" db="UniProtKB">
        <authorList>
            <consortium name="EnsemblFungi"/>
        </authorList>
    </citation>
    <scope>IDENTIFICATION</scope>
    <source>
        <strain evidence="3">ATCC 64411</strain>
    </source>
</reference>
<dbReference type="GO" id="GO:0000724">
    <property type="term" value="P:double-strand break repair via homologous recombination"/>
    <property type="evidence" value="ECO:0007669"/>
    <property type="project" value="TreeGrafter"/>
</dbReference>
<organism evidence="3 4">
    <name type="scientific">Magnaporthiopsis poae (strain ATCC 64411 / 73-15)</name>
    <name type="common">Kentucky bluegrass fungus</name>
    <name type="synonym">Magnaporthe poae</name>
    <dbReference type="NCBI Taxonomy" id="644358"/>
    <lineage>
        <taxon>Eukaryota</taxon>
        <taxon>Fungi</taxon>
        <taxon>Dikarya</taxon>
        <taxon>Ascomycota</taxon>
        <taxon>Pezizomycotina</taxon>
        <taxon>Sordariomycetes</taxon>
        <taxon>Sordariomycetidae</taxon>
        <taxon>Magnaporthales</taxon>
        <taxon>Magnaporthaceae</taxon>
        <taxon>Magnaporthiopsis</taxon>
    </lineage>
</organism>
<dbReference type="PANTHER" id="PTHR28122">
    <property type="entry name" value="E3 UBIQUITIN-PROTEIN LIGASE SUBSTRATE RECEPTOR MMS22"/>
    <property type="match status" value="1"/>
</dbReference>
<dbReference type="Proteomes" id="UP000011715">
    <property type="component" value="Unassembled WGS sequence"/>
</dbReference>
<dbReference type="OMA" id="DNRIDYM"/>
<reference evidence="3" key="4">
    <citation type="journal article" date="2015" name="G3 (Bethesda)">
        <title>Genome sequences of three phytopathogenic species of the Magnaporthaceae family of fungi.</title>
        <authorList>
            <person name="Okagaki L.H."/>
            <person name="Nunes C.C."/>
            <person name="Sailsbery J."/>
            <person name="Clay B."/>
            <person name="Brown D."/>
            <person name="John T."/>
            <person name="Oh Y."/>
            <person name="Young N."/>
            <person name="Fitzgerald M."/>
            <person name="Haas B.J."/>
            <person name="Zeng Q."/>
            <person name="Young S."/>
            <person name="Adiconis X."/>
            <person name="Fan L."/>
            <person name="Levin J.Z."/>
            <person name="Mitchell T.K."/>
            <person name="Okubara P.A."/>
            <person name="Farman M.L."/>
            <person name="Kohn L.M."/>
            <person name="Birren B."/>
            <person name="Ma L.-J."/>
            <person name="Dean R.A."/>
        </authorList>
    </citation>
    <scope>NUCLEOTIDE SEQUENCE</scope>
    <source>
        <strain evidence="3">ATCC 64411 / 73-15</strain>
    </source>
</reference>
<feature type="compositionally biased region" description="Low complexity" evidence="1">
    <location>
        <begin position="353"/>
        <end position="386"/>
    </location>
</feature>
<feature type="compositionally biased region" description="Basic and acidic residues" evidence="1">
    <location>
        <begin position="99"/>
        <end position="111"/>
    </location>
</feature>
<dbReference type="EnsemblFungi" id="MAPG_00689T0">
    <property type="protein sequence ID" value="MAPG_00689T0"/>
    <property type="gene ID" value="MAPG_00689"/>
</dbReference>
<dbReference type="OrthoDB" id="2386201at2759"/>
<feature type="compositionally biased region" description="Acidic residues" evidence="1">
    <location>
        <begin position="484"/>
        <end position="495"/>
    </location>
</feature>
<sequence length="2171" mass="240280">MRTWKESGEVPDSDDEDFDSQSSPGSPTSSALLPAPLPPTDADDIWSIPPSPEPQHAAPARSLLTSEAPAFTAERDPVPRCSSPLSPPPEDIESLVSTPHRDTALNLEDVRVSPASRGPTLSSLPRKSAPEPRSQSPPSPLVTASATISPSRQVAVRLERSLRPRKPIQEHPYMLEDAQYHRFMKSHGFRPVRVVVEDETADGRRRGQDDESQDAEFSAEDSQQVSAHALGDTQESQPVYFGDEADDRDELAPTPSPRTSSQTRATSSGRPSPADDTDNTSLIGEEDLPSVTDLLRRPQDHRPRPLKRTYSSKSSTRAKRRKSGLHGDDTAPTPAFRPVEIYDLPSSPPVGPPRRSAAKSASRLASASPRPTAKASLSATSSTPSRRPVRKQVVSLLDDGDSSDDSASTESESEAIRRNVKKIRGVLPASWLRLDQVKSHKPDKPSLSRRSPPGSPKQVAKRGVALPRHAATPSNPPSTALDFLFDDDNDSDDHNDDSISNMADPVGALDESPLPGRIGSEPSRPLFIDDGDVSVGEEDTIDRMLPGRSRKRKTDDISGDTTSTSRKKFSTRTGVRENTTNSRKRQQKITTTFASKSRGPSTKSSSRVGPGLHRSSSSRSYGLGTGRSSARSERPPLLSVLDVVKPNAPNFLRIAARAARRAPNQGKSSPSRKHINLGNRKDNVDALSVLRDWKTGKIRPRVPTKTPQRKPSSVPQASAPPLGERSANVPSKTLGRDPTISFVAPKRVVKRSYTQPQAPANNVTSVSPAPGKAPGAATPRTSSKLRRHDSSSRPAQLETLETNRPGKFAFLAQKRSLDASYRRSKSAHGPAAARLEQYIDSIVPETGEDHDEAVLRTAPRSIEVEGPKKTQPRRSRLRKQHAPRFIDVTAPQFLHAADPLPDEETVLIEDGPVVRNNDKLNGLGPFGTQYTHHFEIFPLDDGVFFHESTFIARGRLEKAQEGRFLEKIRRVRPRASFQLGDKTLRWGPWDDRTSSELGIVVDSIVDHITEPDATAGSSLTTPVIIAASDFIVDFVADAASFSDDGSIKAFLSRSLEVTRGFINRLEERLNSSAHQNRDKAVLDILPRFLTFLLRLLRLSLEVPDLMHRSFEIEEALKKLATLSCRILMSSGFGVVEETYADLQRLSYRERGIRADRRELMLWVVLMRVLHTANIRRGGFWDIFSSVILTPGLTACSDVQQLEEAWRALFTLLPLTEFNDVGVLAGGLRLREPSDGWALPQAVLKRVLQLYQKNPTQAPSFNDYCRALLGRCHYLVEQWGWRKCAGIVGLVFDFFGAQNLAHLRNEEVYKSPLFLENLTDTPSLAIAPEDRCFHIFVKIVGLAIRGLRGAGLVKDVKNLVARILPNHTRQYSKEQDMHQHELAALRNHHDLLCTLFWASPADLRPGVHLIEKLVVPGTSHRAACIVNLRAWGQLARFVVFSNEDAAVFRPFLSWQNNMFRQTLEQYVNAESDMQQQLQALGEGARRDIGASMVKGTILANKAGAMDVLYCSVQSSLEVLKVAPSLAAATYSLNTYQLSQVFTALDISSPGFDWNILRVAMETIERYLDRVDQALDHQYSIESNDVGEQDEAEEAILLIDNLLAEGLFSTARRILARLEANPSKRPGAKESLCAEQAVLLAARVANRFLQSGVTRLHTFFSQGKYGVFRGAPQRLSYVQRKYLALFTAALVKNSMLNFKDLGMTVFEIWMLSVASPASATEHVPRLSEALRLHNFAWVKGVPAPTGFRLDYRTCRELFAHAISSMRTSLRTSSGSTQRTARQREELGKTLRSVMDQMKRDLANLKPSRSEHLEFVDFVRAIVALIRSHGEDFCAVDQFFLEVSAEYSPSPEDPQLHLARIMAYGIRLGEGDLTTTPTLFYYLYNNFKTAVIRDKLDGEVSILRRCVDNPQILGFLLSRMLPAVVRAAAGTTQAWPLLEVYSGVLGHLLTRSCVPFLLREEYAEDVLSLLSTILTAVKTLKRQIGSNILSAEQLNVLVQLVTLVSSLRSSLTMYFCTLEGPNAVALSKVTNRLSLFCEGVVNELGRGEHADDGRAEPYDTDALLGGIQYHDSEDLGMLAQDRNPHIESFSRYVVSDVRKNWTVANGKIMIRAPGNSATQPGTQSSKTTGYRLLNTNDLRRRLLAQCSLWCSRGVPAGGRRRRWRLALARNPVEL</sequence>
<feature type="compositionally biased region" description="Basic and acidic residues" evidence="1">
    <location>
        <begin position="435"/>
        <end position="446"/>
    </location>
</feature>
<evidence type="ECO:0000256" key="1">
    <source>
        <dbReference type="SAM" id="MobiDB-lite"/>
    </source>
</evidence>